<comment type="caution">
    <text evidence="1">The sequence shown here is derived from an EMBL/GenBank/DDBJ whole genome shotgun (WGS) entry which is preliminary data.</text>
</comment>
<evidence type="ECO:0000313" key="2">
    <source>
        <dbReference type="Proteomes" id="UP000018719"/>
    </source>
</evidence>
<proteinExistence type="predicted"/>
<accession>V6HGR4</accession>
<evidence type="ECO:0000313" key="1">
    <source>
        <dbReference type="EMBL" id="EQA34755.1"/>
    </source>
</evidence>
<organism evidence="1 2">
    <name type="scientific">Leptospira inadai serovar Lyme str. 10</name>
    <dbReference type="NCBI Taxonomy" id="1049790"/>
    <lineage>
        <taxon>Bacteria</taxon>
        <taxon>Pseudomonadati</taxon>
        <taxon>Spirochaetota</taxon>
        <taxon>Spirochaetia</taxon>
        <taxon>Leptospirales</taxon>
        <taxon>Leptospiraceae</taxon>
        <taxon>Leptospira</taxon>
    </lineage>
</organism>
<dbReference type="Proteomes" id="UP000018719">
    <property type="component" value="Unassembled WGS sequence"/>
</dbReference>
<sequence>MFRHFLYVNCQRILNGMFTSFKFFLFRFGSKTSKKQDLEKCP</sequence>
<dbReference type="EMBL" id="AHMM02000025">
    <property type="protein sequence ID" value="EQA34755.1"/>
    <property type="molecule type" value="Genomic_DNA"/>
</dbReference>
<name>V6HGR4_9LEPT</name>
<reference evidence="1 2" key="1">
    <citation type="submission" date="2013-05" db="EMBL/GenBank/DDBJ databases">
        <authorList>
            <person name="Harkins D.M."/>
            <person name="Durkin A.S."/>
            <person name="Brinkac L.M."/>
            <person name="Haft D.H."/>
            <person name="Selengut J.D."/>
            <person name="Sanka R."/>
            <person name="DePew J."/>
            <person name="Purushe J."/>
            <person name="Hartskeerl R.A."/>
            <person name="Ahmed A."/>
            <person name="van der Linden H."/>
            <person name="Goris M.G.A."/>
            <person name="Vinetz J.M."/>
            <person name="Sutton G.G."/>
            <person name="Nierman W.C."/>
            <person name="Fouts D.E."/>
        </authorList>
    </citation>
    <scope>NUCLEOTIDE SEQUENCE [LARGE SCALE GENOMIC DNA]</scope>
    <source>
        <strain evidence="1 2">10</strain>
    </source>
</reference>
<gene>
    <name evidence="1" type="ORF">LEP1GSC047_1772</name>
</gene>
<protein>
    <submittedName>
        <fullName evidence="1">Uncharacterized protein</fullName>
    </submittedName>
</protein>
<dbReference type="AlphaFoldDB" id="V6HGR4"/>